<dbReference type="PRINTS" id="PR01590">
    <property type="entry name" value="HTHFIS"/>
</dbReference>
<dbReference type="PROSITE" id="PS50112">
    <property type="entry name" value="PAS"/>
    <property type="match status" value="1"/>
</dbReference>
<dbReference type="Gene3D" id="1.10.8.60">
    <property type="match status" value="1"/>
</dbReference>
<dbReference type="PROSITE" id="PS00688">
    <property type="entry name" value="SIGMA54_INTERACT_3"/>
    <property type="match status" value="1"/>
</dbReference>
<reference evidence="8" key="1">
    <citation type="journal article" date="2019" name="Int. J. Syst. Evol. Microbiol.">
        <title>The Global Catalogue of Microorganisms (GCM) 10K type strain sequencing project: providing services to taxonomists for standard genome sequencing and annotation.</title>
        <authorList>
            <consortium name="The Broad Institute Genomics Platform"/>
            <consortium name="The Broad Institute Genome Sequencing Center for Infectious Disease"/>
            <person name="Wu L."/>
            <person name="Ma J."/>
        </authorList>
    </citation>
    <scope>NUCLEOTIDE SEQUENCE [LARGE SCALE GENOMIC DNA]</scope>
    <source>
        <strain evidence="8">CGMCC 1.19029</strain>
    </source>
</reference>
<dbReference type="SUPFAM" id="SSF52540">
    <property type="entry name" value="P-loop containing nucleoside triphosphate hydrolases"/>
    <property type="match status" value="1"/>
</dbReference>
<dbReference type="Gene3D" id="3.30.450.20">
    <property type="entry name" value="PAS domain"/>
    <property type="match status" value="1"/>
</dbReference>
<dbReference type="PANTHER" id="PTHR32071">
    <property type="entry name" value="TRANSCRIPTIONAL REGULATORY PROTEIN"/>
    <property type="match status" value="1"/>
</dbReference>
<dbReference type="InterPro" id="IPR027417">
    <property type="entry name" value="P-loop_NTPase"/>
</dbReference>
<feature type="domain" description="PAS" evidence="6">
    <location>
        <begin position="138"/>
        <end position="184"/>
    </location>
</feature>
<dbReference type="InterPro" id="IPR002078">
    <property type="entry name" value="Sigma_54_int"/>
</dbReference>
<evidence type="ECO:0000256" key="2">
    <source>
        <dbReference type="ARBA" id="ARBA00022840"/>
    </source>
</evidence>
<evidence type="ECO:0000256" key="4">
    <source>
        <dbReference type="ARBA" id="ARBA00023163"/>
    </source>
</evidence>
<dbReference type="Pfam" id="PF00989">
    <property type="entry name" value="PAS"/>
    <property type="match status" value="1"/>
</dbReference>
<dbReference type="Gene3D" id="3.40.50.300">
    <property type="entry name" value="P-loop containing nucleotide triphosphate hydrolases"/>
    <property type="match status" value="1"/>
</dbReference>
<dbReference type="CDD" id="cd00009">
    <property type="entry name" value="AAA"/>
    <property type="match status" value="1"/>
</dbReference>
<dbReference type="Proteomes" id="UP001595756">
    <property type="component" value="Unassembled WGS sequence"/>
</dbReference>
<keyword evidence="4" id="KW-0804">Transcription</keyword>
<evidence type="ECO:0000313" key="7">
    <source>
        <dbReference type="EMBL" id="MFC4297648.1"/>
    </source>
</evidence>
<dbReference type="InterPro" id="IPR035965">
    <property type="entry name" value="PAS-like_dom_sf"/>
</dbReference>
<proteinExistence type="predicted"/>
<dbReference type="Gene3D" id="1.10.10.60">
    <property type="entry name" value="Homeodomain-like"/>
    <property type="match status" value="1"/>
</dbReference>
<dbReference type="InterPro" id="IPR058031">
    <property type="entry name" value="AAA_lid_NorR"/>
</dbReference>
<dbReference type="InterPro" id="IPR025662">
    <property type="entry name" value="Sigma_54_int_dom_ATP-bd_1"/>
</dbReference>
<dbReference type="InterPro" id="IPR000014">
    <property type="entry name" value="PAS"/>
</dbReference>
<dbReference type="SUPFAM" id="SSF55785">
    <property type="entry name" value="PYP-like sensor domain (PAS domain)"/>
    <property type="match status" value="1"/>
</dbReference>
<evidence type="ECO:0000256" key="3">
    <source>
        <dbReference type="ARBA" id="ARBA00023015"/>
    </source>
</evidence>
<dbReference type="RefSeq" id="WP_376812201.1">
    <property type="nucleotide sequence ID" value="NZ_JBHSDY010000003.1"/>
</dbReference>
<dbReference type="InterPro" id="IPR002197">
    <property type="entry name" value="HTH_Fis"/>
</dbReference>
<keyword evidence="2" id="KW-0067">ATP-binding</keyword>
<keyword evidence="1" id="KW-0547">Nucleotide-binding</keyword>
<dbReference type="InterPro" id="IPR003593">
    <property type="entry name" value="AAA+_ATPase"/>
</dbReference>
<dbReference type="Pfam" id="PF25601">
    <property type="entry name" value="AAA_lid_14"/>
    <property type="match status" value="1"/>
</dbReference>
<keyword evidence="3" id="KW-0805">Transcription regulation</keyword>
<dbReference type="PROSITE" id="PS00675">
    <property type="entry name" value="SIGMA54_INTERACT_1"/>
    <property type="match status" value="1"/>
</dbReference>
<dbReference type="PROSITE" id="PS50045">
    <property type="entry name" value="SIGMA54_INTERACT_4"/>
    <property type="match status" value="1"/>
</dbReference>
<dbReference type="Pfam" id="PF00158">
    <property type="entry name" value="Sigma54_activat"/>
    <property type="match status" value="1"/>
</dbReference>
<dbReference type="EMBL" id="JBHSDY010000003">
    <property type="protein sequence ID" value="MFC4297648.1"/>
    <property type="molecule type" value="Genomic_DNA"/>
</dbReference>
<sequence>MSADPVRDAWVEVLGRVRDALAALGPFARIGVALLGSDAVVRAAAGDALLPDRLVLEGCAADLGAGRVAAGSEAGACALVAMPAGDGPAVFCLGLDPAPEAPELIRFARLGAALCGQWAALALKSRAFEKMVSEQAAIINHISDGLIVIDDVGTLRFMNAPAARILGVDAGSSIGKPFSEVIDFDPHITAILETGTGYVDRELRIQSSKVNAHLVDTAVPVFDEHGKIVSIVNTFHEMSRARNLSIRIAGDFARYRFADIVGRSPAMETTLATARRVAASESSVLLYGESGTGKEVFAQAIHNGSRRSRGPFVAVNCAALPRDLIESELFGYMPGSFTGAHKAGRPGRFELATGGTIFLDEISEIPLDVQVKLLRVLQERQVTRIGADASADIDVRIIAASNRNLLDLVEDRRFREDLYYRLNVLRLDLPPLRQRLEDIALLAEGMVSRLCRQWNRPGVTLASHAMAQLRSYHWPGNVRQLQNLIERGISLIEADVIEAFPDDWFDGSAPVADTAPEAGPSMSLEAVERMAIGRAVGHCDFNVSQAAKVLGISRPTLYKKMKQYGLLPADRGRPY</sequence>
<evidence type="ECO:0000313" key="8">
    <source>
        <dbReference type="Proteomes" id="UP001595756"/>
    </source>
</evidence>
<dbReference type="CDD" id="cd00130">
    <property type="entry name" value="PAS"/>
    <property type="match status" value="1"/>
</dbReference>
<dbReference type="InterPro" id="IPR025944">
    <property type="entry name" value="Sigma_54_int_dom_CS"/>
</dbReference>
<name>A0ABV8RW65_9BURK</name>
<keyword evidence="8" id="KW-1185">Reference proteome</keyword>
<evidence type="ECO:0000256" key="1">
    <source>
        <dbReference type="ARBA" id="ARBA00022741"/>
    </source>
</evidence>
<feature type="domain" description="Sigma-54 factor interaction" evidence="5">
    <location>
        <begin position="260"/>
        <end position="490"/>
    </location>
</feature>
<organism evidence="7 8">
    <name type="scientific">Castellaniella hirudinis</name>
    <dbReference type="NCBI Taxonomy" id="1144617"/>
    <lineage>
        <taxon>Bacteria</taxon>
        <taxon>Pseudomonadati</taxon>
        <taxon>Pseudomonadota</taxon>
        <taxon>Betaproteobacteria</taxon>
        <taxon>Burkholderiales</taxon>
        <taxon>Alcaligenaceae</taxon>
        <taxon>Castellaniella</taxon>
    </lineage>
</organism>
<protein>
    <submittedName>
        <fullName evidence="7">Sigma-54 interaction domain-containing protein</fullName>
    </submittedName>
</protein>
<dbReference type="Pfam" id="PF02954">
    <property type="entry name" value="HTH_8"/>
    <property type="match status" value="1"/>
</dbReference>
<gene>
    <name evidence="7" type="ORF">ACFO0J_06300</name>
</gene>
<dbReference type="SUPFAM" id="SSF46689">
    <property type="entry name" value="Homeodomain-like"/>
    <property type="match status" value="1"/>
</dbReference>
<comment type="caution">
    <text evidence="7">The sequence shown here is derived from an EMBL/GenBank/DDBJ whole genome shotgun (WGS) entry which is preliminary data.</text>
</comment>
<evidence type="ECO:0000259" key="5">
    <source>
        <dbReference type="PROSITE" id="PS50045"/>
    </source>
</evidence>
<dbReference type="SMART" id="SM00091">
    <property type="entry name" value="PAS"/>
    <property type="match status" value="1"/>
</dbReference>
<dbReference type="InterPro" id="IPR013767">
    <property type="entry name" value="PAS_fold"/>
</dbReference>
<evidence type="ECO:0000259" key="6">
    <source>
        <dbReference type="PROSITE" id="PS50112"/>
    </source>
</evidence>
<dbReference type="SMART" id="SM00382">
    <property type="entry name" value="AAA"/>
    <property type="match status" value="1"/>
</dbReference>
<dbReference type="InterPro" id="IPR009057">
    <property type="entry name" value="Homeodomain-like_sf"/>
</dbReference>
<dbReference type="PANTHER" id="PTHR32071:SF57">
    <property type="entry name" value="C4-DICARBOXYLATE TRANSPORT TRANSCRIPTIONAL REGULATORY PROTEIN DCTD"/>
    <property type="match status" value="1"/>
</dbReference>
<accession>A0ABV8RW65</accession>